<feature type="domain" description="Methyltransferase type 11" evidence="1">
    <location>
        <begin position="29"/>
        <end position="118"/>
    </location>
</feature>
<evidence type="ECO:0000313" key="4">
    <source>
        <dbReference type="Proteomes" id="UP000184240"/>
    </source>
</evidence>
<dbReference type="RefSeq" id="WP_164916933.1">
    <property type="nucleotide sequence ID" value="NZ_FQXT01000004.1"/>
</dbReference>
<dbReference type="GO" id="GO:0008757">
    <property type="term" value="F:S-adenosylmethionine-dependent methyltransferase activity"/>
    <property type="evidence" value="ECO:0007669"/>
    <property type="project" value="InterPro"/>
</dbReference>
<protein>
    <submittedName>
        <fullName evidence="3">Ubiquinone/menaquinone biosynthesis C-methylase UbiE</fullName>
    </submittedName>
</protein>
<organism evidence="3 4">
    <name type="scientific">Leeuwenhoekiella palythoae</name>
    <dbReference type="NCBI Taxonomy" id="573501"/>
    <lineage>
        <taxon>Bacteria</taxon>
        <taxon>Pseudomonadati</taxon>
        <taxon>Bacteroidota</taxon>
        <taxon>Flavobacteriia</taxon>
        <taxon>Flavobacteriales</taxon>
        <taxon>Flavobacteriaceae</taxon>
        <taxon>Leeuwenhoekiella</taxon>
    </lineage>
</organism>
<dbReference type="Proteomes" id="UP000290037">
    <property type="component" value="Unassembled WGS sequence"/>
</dbReference>
<evidence type="ECO:0000259" key="1">
    <source>
        <dbReference type="Pfam" id="PF08241"/>
    </source>
</evidence>
<keyword evidence="3" id="KW-0808">Transferase</keyword>
<dbReference type="AlphaFoldDB" id="A0A1M5Z0D7"/>
<keyword evidence="3" id="KW-0489">Methyltransferase</keyword>
<dbReference type="Proteomes" id="UP000184240">
    <property type="component" value="Unassembled WGS sequence"/>
</dbReference>
<dbReference type="CDD" id="cd02440">
    <property type="entry name" value="AdoMet_MTases"/>
    <property type="match status" value="1"/>
</dbReference>
<reference evidence="2 5" key="3">
    <citation type="submission" date="2018-07" db="EMBL/GenBank/DDBJ databases">
        <title>Leeuwenhoekiella genomics.</title>
        <authorList>
            <person name="Tahon G."/>
            <person name="Willems A."/>
        </authorList>
    </citation>
    <scope>NUCLEOTIDE SEQUENCE [LARGE SCALE GENOMIC DNA]</scope>
    <source>
        <strain evidence="2 5">LMG 24856</strain>
    </source>
</reference>
<evidence type="ECO:0000313" key="2">
    <source>
        <dbReference type="EMBL" id="RXG29742.1"/>
    </source>
</evidence>
<sequence>MIEHKYRTHNREPFFEIARSIIPANGLVLDVGGGDGSFARFCGLSNLFILEGNPESAEKLKAAFSNAVYGRLPKLPFEDRFFDVIHMSHVIEHLQPQEVYDTLVEFDRCCKPGGALVISAPLLWEGFYNDLSHVKPYTPHIFKKYLCDYQENNFTRPKISNTYKVERLVYRYKVKNENAIFQPSKNKFYNKLKSLFQRFYFSTFQFYEKSGYTIVLRKKAD</sequence>
<keyword evidence="5" id="KW-1185">Reference proteome</keyword>
<dbReference type="SUPFAM" id="SSF53335">
    <property type="entry name" value="S-adenosyl-L-methionine-dependent methyltransferases"/>
    <property type="match status" value="1"/>
</dbReference>
<reference evidence="4" key="1">
    <citation type="submission" date="2016-11" db="EMBL/GenBank/DDBJ databases">
        <authorList>
            <person name="Varghese N."/>
            <person name="Submissions S."/>
        </authorList>
    </citation>
    <scope>NUCLEOTIDE SEQUENCE [LARGE SCALE GENOMIC DNA]</scope>
    <source>
        <strain evidence="4">DSM 19859</strain>
    </source>
</reference>
<reference evidence="3" key="2">
    <citation type="submission" date="2016-11" db="EMBL/GenBank/DDBJ databases">
        <authorList>
            <person name="Jaros S."/>
            <person name="Januszkiewicz K."/>
            <person name="Wedrychowicz H."/>
        </authorList>
    </citation>
    <scope>NUCLEOTIDE SEQUENCE [LARGE SCALE GENOMIC DNA]</scope>
    <source>
        <strain evidence="3">DSM 19859</strain>
    </source>
</reference>
<accession>A0A1M5Z0D7</accession>
<dbReference type="InterPro" id="IPR013216">
    <property type="entry name" value="Methyltransf_11"/>
</dbReference>
<gene>
    <name evidence="2" type="ORF">DSM01_1844</name>
    <name evidence="3" type="ORF">SAMN04487999_2567</name>
</gene>
<evidence type="ECO:0000313" key="3">
    <source>
        <dbReference type="EMBL" id="SHI17681.1"/>
    </source>
</evidence>
<dbReference type="Gene3D" id="3.40.50.150">
    <property type="entry name" value="Vaccinia Virus protein VP39"/>
    <property type="match status" value="1"/>
</dbReference>
<dbReference type="InterPro" id="IPR029063">
    <property type="entry name" value="SAM-dependent_MTases_sf"/>
</dbReference>
<name>A0A1M5Z0D7_9FLAO</name>
<dbReference type="Pfam" id="PF08241">
    <property type="entry name" value="Methyltransf_11"/>
    <property type="match status" value="1"/>
</dbReference>
<proteinExistence type="predicted"/>
<dbReference type="GO" id="GO:0032259">
    <property type="term" value="P:methylation"/>
    <property type="evidence" value="ECO:0007669"/>
    <property type="project" value="UniProtKB-KW"/>
</dbReference>
<dbReference type="EMBL" id="FQXT01000004">
    <property type="protein sequence ID" value="SHI17681.1"/>
    <property type="molecule type" value="Genomic_DNA"/>
</dbReference>
<dbReference type="STRING" id="573501.SAMN04487999_2567"/>
<keyword evidence="3" id="KW-0830">Ubiquinone</keyword>
<evidence type="ECO:0000313" key="5">
    <source>
        <dbReference type="Proteomes" id="UP000290037"/>
    </source>
</evidence>
<dbReference type="EMBL" id="QOVN01000003">
    <property type="protein sequence ID" value="RXG29742.1"/>
    <property type="molecule type" value="Genomic_DNA"/>
</dbReference>